<evidence type="ECO:0000256" key="3">
    <source>
        <dbReference type="ARBA" id="ARBA00022448"/>
    </source>
</evidence>
<dbReference type="InterPro" id="IPR050763">
    <property type="entry name" value="ABC_transporter_ATP-binding"/>
</dbReference>
<dbReference type="PROSITE" id="PS50893">
    <property type="entry name" value="ABC_TRANSPORTER_2"/>
    <property type="match status" value="1"/>
</dbReference>
<comment type="caution">
    <text evidence="9">The sequence shown here is derived from an EMBL/GenBank/DDBJ whole genome shotgun (WGS) entry which is preliminary data.</text>
</comment>
<keyword evidence="4" id="KW-0547">Nucleotide-binding</keyword>
<dbReference type="RefSeq" id="WP_160875583.1">
    <property type="nucleotide sequence ID" value="NZ_WUEK01000002.1"/>
</dbReference>
<accession>A0A6L7EX49</accession>
<keyword evidence="3" id="KW-0813">Transport</keyword>
<gene>
    <name evidence="9" type="ORF">GRQ65_04650</name>
</gene>
<dbReference type="AlphaFoldDB" id="A0A6L7EX49"/>
<evidence type="ECO:0000256" key="1">
    <source>
        <dbReference type="ARBA" id="ARBA00004202"/>
    </source>
</evidence>
<dbReference type="GO" id="GO:0005886">
    <property type="term" value="C:plasma membrane"/>
    <property type="evidence" value="ECO:0007669"/>
    <property type="project" value="UniProtKB-SubCell"/>
</dbReference>
<dbReference type="InterPro" id="IPR027417">
    <property type="entry name" value="P-loop_NTPase"/>
</dbReference>
<dbReference type="SMART" id="SM00382">
    <property type="entry name" value="AAA"/>
    <property type="match status" value="1"/>
</dbReference>
<dbReference type="CDD" id="cd03230">
    <property type="entry name" value="ABC_DR_subfamily_A"/>
    <property type="match status" value="1"/>
</dbReference>
<reference evidence="9 10" key="1">
    <citation type="submission" date="2019-12" db="EMBL/GenBank/DDBJ databases">
        <authorList>
            <person name="Kun Z."/>
        </authorList>
    </citation>
    <scope>NUCLEOTIDE SEQUENCE [LARGE SCALE GENOMIC DNA]</scope>
    <source>
        <strain evidence="9 10">YIM 123512</strain>
    </source>
</reference>
<dbReference type="InterPro" id="IPR017871">
    <property type="entry name" value="ABC_transporter-like_CS"/>
</dbReference>
<sequence length="336" mass="36128">MTTTAATSTSSGATTDLAIEVWGLHRRYGRGASAYHAVRGVDLDVRAGAVTALLGTNGAGKTSTLEVIEGLASPSEGTVRVLGLDPVADRDAVRARMGVLLQRSGFPGDLTVREVLTMWHGTLRAPMPVDDVLDLVSLGERADVRVVSLSGGEQRRLDLGCTVMGDPEVVVLDEPTTGLDVERRRDVWDLVLRLRERGRAVLFSTHHLEEVEELADHVAVMHAGQIARRGTLAEIVEGHPSTVRFATPLDATGTALDLPPLLGEVSSRGPHTTVRTHDVQAALHRLLVWADEHAVRLDDLRAETASLESVFLEIAGRTTDPTSTDTPTETTTEESR</sequence>
<dbReference type="EMBL" id="WUEK01000002">
    <property type="protein sequence ID" value="MXG88835.1"/>
    <property type="molecule type" value="Genomic_DNA"/>
</dbReference>
<dbReference type="Pfam" id="PF00005">
    <property type="entry name" value="ABC_tran"/>
    <property type="match status" value="1"/>
</dbReference>
<feature type="domain" description="ABC transporter" evidence="8">
    <location>
        <begin position="19"/>
        <end position="248"/>
    </location>
</feature>
<dbReference type="PANTHER" id="PTHR42711:SF5">
    <property type="entry name" value="ABC TRANSPORTER ATP-BINDING PROTEIN NATA"/>
    <property type="match status" value="1"/>
</dbReference>
<evidence type="ECO:0000313" key="9">
    <source>
        <dbReference type="EMBL" id="MXG88835.1"/>
    </source>
</evidence>
<keyword evidence="5 9" id="KW-0067">ATP-binding</keyword>
<keyword evidence="10" id="KW-1185">Reference proteome</keyword>
<evidence type="ECO:0000256" key="6">
    <source>
        <dbReference type="ARBA" id="ARBA00023251"/>
    </source>
</evidence>
<comment type="similarity">
    <text evidence="2">Belongs to the ABC transporter superfamily.</text>
</comment>
<evidence type="ECO:0000256" key="4">
    <source>
        <dbReference type="ARBA" id="ARBA00022741"/>
    </source>
</evidence>
<dbReference type="SUPFAM" id="SSF52540">
    <property type="entry name" value="P-loop containing nucleoside triphosphate hydrolases"/>
    <property type="match status" value="1"/>
</dbReference>
<evidence type="ECO:0000256" key="5">
    <source>
        <dbReference type="ARBA" id="ARBA00022840"/>
    </source>
</evidence>
<dbReference type="InterPro" id="IPR003439">
    <property type="entry name" value="ABC_transporter-like_ATP-bd"/>
</dbReference>
<evidence type="ECO:0000256" key="2">
    <source>
        <dbReference type="ARBA" id="ARBA00005417"/>
    </source>
</evidence>
<evidence type="ECO:0000259" key="8">
    <source>
        <dbReference type="PROSITE" id="PS50893"/>
    </source>
</evidence>
<evidence type="ECO:0000256" key="7">
    <source>
        <dbReference type="SAM" id="MobiDB-lite"/>
    </source>
</evidence>
<dbReference type="InterPro" id="IPR003593">
    <property type="entry name" value="AAA+_ATPase"/>
</dbReference>
<dbReference type="GO" id="GO:0046677">
    <property type="term" value="P:response to antibiotic"/>
    <property type="evidence" value="ECO:0007669"/>
    <property type="project" value="UniProtKB-KW"/>
</dbReference>
<dbReference type="PANTHER" id="PTHR42711">
    <property type="entry name" value="ABC TRANSPORTER ATP-BINDING PROTEIN"/>
    <property type="match status" value="1"/>
</dbReference>
<proteinExistence type="inferred from homology"/>
<dbReference type="Gene3D" id="3.40.50.300">
    <property type="entry name" value="P-loop containing nucleotide triphosphate hydrolases"/>
    <property type="match status" value="1"/>
</dbReference>
<dbReference type="PROSITE" id="PS00211">
    <property type="entry name" value="ABC_TRANSPORTER_1"/>
    <property type="match status" value="1"/>
</dbReference>
<feature type="compositionally biased region" description="Low complexity" evidence="7">
    <location>
        <begin position="318"/>
        <end position="330"/>
    </location>
</feature>
<protein>
    <submittedName>
        <fullName evidence="9">ATP-binding cassette domain-containing protein</fullName>
    </submittedName>
</protein>
<evidence type="ECO:0000313" key="10">
    <source>
        <dbReference type="Proteomes" id="UP000473325"/>
    </source>
</evidence>
<dbReference type="Proteomes" id="UP000473325">
    <property type="component" value="Unassembled WGS sequence"/>
</dbReference>
<name>A0A6L7EX49_9ACTN</name>
<keyword evidence="6" id="KW-0046">Antibiotic resistance</keyword>
<organism evidence="9 10">
    <name type="scientific">Nocardioides flavescens</name>
    <dbReference type="NCBI Taxonomy" id="2691959"/>
    <lineage>
        <taxon>Bacteria</taxon>
        <taxon>Bacillati</taxon>
        <taxon>Actinomycetota</taxon>
        <taxon>Actinomycetes</taxon>
        <taxon>Propionibacteriales</taxon>
        <taxon>Nocardioidaceae</taxon>
        <taxon>Nocardioides</taxon>
    </lineage>
</organism>
<comment type="subcellular location">
    <subcellularLocation>
        <location evidence="1">Cell membrane</location>
        <topology evidence="1">Peripheral membrane protein</topology>
    </subcellularLocation>
</comment>
<feature type="region of interest" description="Disordered" evidence="7">
    <location>
        <begin position="316"/>
        <end position="336"/>
    </location>
</feature>
<dbReference type="GO" id="GO:0005524">
    <property type="term" value="F:ATP binding"/>
    <property type="evidence" value="ECO:0007669"/>
    <property type="project" value="UniProtKB-KW"/>
</dbReference>
<dbReference type="GO" id="GO:0016887">
    <property type="term" value="F:ATP hydrolysis activity"/>
    <property type="evidence" value="ECO:0007669"/>
    <property type="project" value="InterPro"/>
</dbReference>